<feature type="transmembrane region" description="Helical" evidence="9">
    <location>
        <begin position="134"/>
        <end position="155"/>
    </location>
</feature>
<evidence type="ECO:0000256" key="8">
    <source>
        <dbReference type="PIRNR" id="PIRNR018472"/>
    </source>
</evidence>
<dbReference type="PANTHER" id="PTHR37484:SF1">
    <property type="entry name" value="ROD SHAPE-DETERMINING PROTEIN MRED"/>
    <property type="match status" value="1"/>
</dbReference>
<evidence type="ECO:0000256" key="6">
    <source>
        <dbReference type="ARBA" id="ARBA00022989"/>
    </source>
</evidence>
<evidence type="ECO:0000256" key="3">
    <source>
        <dbReference type="ARBA" id="ARBA00022475"/>
    </source>
</evidence>
<gene>
    <name evidence="10" type="primary">mreD</name>
    <name evidence="10" type="ORF">V6X64_00360</name>
</gene>
<dbReference type="InterPro" id="IPR007227">
    <property type="entry name" value="Cell_shape_determining_MreD"/>
</dbReference>
<feature type="transmembrane region" description="Helical" evidence="9">
    <location>
        <begin position="104"/>
        <end position="122"/>
    </location>
</feature>
<dbReference type="PANTHER" id="PTHR37484">
    <property type="entry name" value="ROD SHAPE-DETERMINING PROTEIN MRED"/>
    <property type="match status" value="1"/>
</dbReference>
<dbReference type="RefSeq" id="WP_367965933.1">
    <property type="nucleotide sequence ID" value="NZ_JBAKFI010000003.1"/>
</dbReference>
<organism evidence="10 11">
    <name type="scientific">Spiribacter onubensis</name>
    <dbReference type="NCBI Taxonomy" id="3122420"/>
    <lineage>
        <taxon>Bacteria</taxon>
        <taxon>Pseudomonadati</taxon>
        <taxon>Pseudomonadota</taxon>
        <taxon>Gammaproteobacteria</taxon>
        <taxon>Chromatiales</taxon>
        <taxon>Ectothiorhodospiraceae</taxon>
        <taxon>Spiribacter</taxon>
    </lineage>
</organism>
<keyword evidence="11" id="KW-1185">Reference proteome</keyword>
<feature type="transmembrane region" description="Helical" evidence="9">
    <location>
        <begin position="38"/>
        <end position="62"/>
    </location>
</feature>
<name>A0ABV3S6U9_9GAMM</name>
<keyword evidence="5 8" id="KW-0133">Cell shape</keyword>
<keyword evidence="3 8" id="KW-1003">Cell membrane</keyword>
<proteinExistence type="inferred from homology"/>
<feature type="transmembrane region" description="Helical" evidence="9">
    <location>
        <begin position="74"/>
        <end position="92"/>
    </location>
</feature>
<keyword evidence="4 9" id="KW-0812">Transmembrane</keyword>
<dbReference type="InterPro" id="IPR026034">
    <property type="entry name" value="MreD_proteobac"/>
</dbReference>
<keyword evidence="8" id="KW-0997">Cell inner membrane</keyword>
<evidence type="ECO:0000256" key="7">
    <source>
        <dbReference type="ARBA" id="ARBA00023136"/>
    </source>
</evidence>
<reference evidence="10 11" key="1">
    <citation type="submission" date="2024-02" db="EMBL/GenBank/DDBJ databases">
        <title>New especies of Spiribacter isolated from saline water.</title>
        <authorList>
            <person name="Leon M.J."/>
            <person name="De La Haba R."/>
            <person name="Sanchez-Porro C."/>
            <person name="Ventosa A."/>
        </authorList>
    </citation>
    <scope>NUCLEOTIDE SEQUENCE [LARGE SCALE GENOMIC DNA]</scope>
    <source>
        <strain evidence="11">ag22IC4-227</strain>
    </source>
</reference>
<evidence type="ECO:0000256" key="2">
    <source>
        <dbReference type="ARBA" id="ARBA00007776"/>
    </source>
</evidence>
<comment type="subcellular location">
    <subcellularLocation>
        <location evidence="8">Cell inner membrane</location>
    </subcellularLocation>
    <subcellularLocation>
        <location evidence="1">Cell membrane</location>
        <topology evidence="1">Multi-pass membrane protein</topology>
    </subcellularLocation>
</comment>
<feature type="transmembrane region" description="Helical" evidence="9">
    <location>
        <begin position="12"/>
        <end position="31"/>
    </location>
</feature>
<comment type="function">
    <text evidence="8">Involved in formation of the rod shape of the cell. May also contribute to regulation of formation of penicillin-binding proteins.</text>
</comment>
<comment type="caution">
    <text evidence="10">The sequence shown here is derived from an EMBL/GenBank/DDBJ whole genome shotgun (WGS) entry which is preliminary data.</text>
</comment>
<evidence type="ECO:0000313" key="10">
    <source>
        <dbReference type="EMBL" id="MEX0385447.1"/>
    </source>
</evidence>
<keyword evidence="6 9" id="KW-1133">Transmembrane helix</keyword>
<evidence type="ECO:0000313" key="11">
    <source>
        <dbReference type="Proteomes" id="UP001556653"/>
    </source>
</evidence>
<dbReference type="PIRSF" id="PIRSF018472">
    <property type="entry name" value="MreD_proteobac"/>
    <property type="match status" value="1"/>
</dbReference>
<protein>
    <recommendedName>
        <fullName evidence="8">Rod shape-determining protein MreD</fullName>
    </recommendedName>
</protein>
<dbReference type="Proteomes" id="UP001556653">
    <property type="component" value="Unassembled WGS sequence"/>
</dbReference>
<comment type="similarity">
    <text evidence="2 8">Belongs to the MreD family.</text>
</comment>
<evidence type="ECO:0000256" key="1">
    <source>
        <dbReference type="ARBA" id="ARBA00004651"/>
    </source>
</evidence>
<sequence>MNDARPHGRWLIALTILLALVLTVLPLPSVLEPWRPEWAMLVIIYWSLALPVRVGVGVAWLVGLLQDVLQATPLGSHALAFALAAYLTIQLYQRIRNFPVWQQALTVLLLLLLVRGSLFLTRGLMNAPALDWQFWLPVLTSTLIWPPMFLLLRFLRRAYRVN</sequence>
<keyword evidence="7 8" id="KW-0472">Membrane</keyword>
<accession>A0ABV3S6U9</accession>
<evidence type="ECO:0000256" key="4">
    <source>
        <dbReference type="ARBA" id="ARBA00022692"/>
    </source>
</evidence>
<evidence type="ECO:0000256" key="5">
    <source>
        <dbReference type="ARBA" id="ARBA00022960"/>
    </source>
</evidence>
<dbReference type="NCBIfam" id="TIGR03426">
    <property type="entry name" value="shape_MreD"/>
    <property type="match status" value="1"/>
</dbReference>
<evidence type="ECO:0000256" key="9">
    <source>
        <dbReference type="SAM" id="Phobius"/>
    </source>
</evidence>
<dbReference type="Pfam" id="PF04093">
    <property type="entry name" value="MreD"/>
    <property type="match status" value="1"/>
</dbReference>
<dbReference type="EMBL" id="JBAKFJ010000001">
    <property type="protein sequence ID" value="MEX0385447.1"/>
    <property type="molecule type" value="Genomic_DNA"/>
</dbReference>